<dbReference type="GeneID" id="59340620"/>
<organism evidence="1 2">
    <name type="scientific">Mycena indigotica</name>
    <dbReference type="NCBI Taxonomy" id="2126181"/>
    <lineage>
        <taxon>Eukaryota</taxon>
        <taxon>Fungi</taxon>
        <taxon>Dikarya</taxon>
        <taxon>Basidiomycota</taxon>
        <taxon>Agaricomycotina</taxon>
        <taxon>Agaricomycetes</taxon>
        <taxon>Agaricomycetidae</taxon>
        <taxon>Agaricales</taxon>
        <taxon>Marasmiineae</taxon>
        <taxon>Mycenaceae</taxon>
        <taxon>Mycena</taxon>
    </lineage>
</organism>
<dbReference type="OrthoDB" id="3365698at2759"/>
<evidence type="ECO:0000313" key="1">
    <source>
        <dbReference type="EMBL" id="KAF7315991.1"/>
    </source>
</evidence>
<keyword evidence="2" id="KW-1185">Reference proteome</keyword>
<dbReference type="EMBL" id="JACAZF010000001">
    <property type="protein sequence ID" value="KAF7315991.1"/>
    <property type="molecule type" value="Genomic_DNA"/>
</dbReference>
<protein>
    <submittedName>
        <fullName evidence="1">F-box domain-containing protein</fullName>
    </submittedName>
</protein>
<reference evidence="1" key="1">
    <citation type="submission" date="2020-05" db="EMBL/GenBank/DDBJ databases">
        <title>Mycena genomes resolve the evolution of fungal bioluminescence.</title>
        <authorList>
            <person name="Tsai I.J."/>
        </authorList>
    </citation>
    <scope>NUCLEOTIDE SEQUENCE</scope>
    <source>
        <strain evidence="1">171206Taipei</strain>
    </source>
</reference>
<accession>A0A8H6WGL6</accession>
<sequence>MTHEDGFFASQLLPSSVKTTSLVDCLRANIQPSDAEAHQLRMAVSRFPAEVDEYDKEIARLQASLARLTEERSRMQIYSNASASILSPIRSIPTELLLAILSECVDFVPRKKYTGRWTKDGPDIDDALHMSWRILGTVCCQWRTAIKGAMQIWRVLDFSAVTINDTGIAIDTADRAMRAARNSSLVLRLRPTFCRGAPYTVYAGFGPTLKAVSHLLAYPERLTSLKLIVNHNDLNEMQYSFRNILFQLEELELETVPDVHPHKSSAPRNIWAHWRVFESLPALKTFTFTGTFTTTPPPVPWAQLTHVHFKLASREARKRLDDEDGPLYSLFSFLEHCTEHCTVVISGLEERHDPEYEHWPTQPTLRSALHALHLLTSTIDGAGRGEPIRILQLLDLPNVAEVRLDAGGYYRGHLWNPAIFSAFVNRSPLLTALHLLGVTIAPMDLISALRQTPLLQRLSLEDHAKSHKGLFVFSLDNAALRVLSDTPYIAPRLADLTLVSYFQFSEALLADLLAVRATHNRRTGQNAGRTRHPFVFRGQLLPVPANVEDSKLEDGTDLEWTAKDAAEISDLLMESAWKEGLRFVLE</sequence>
<dbReference type="RefSeq" id="XP_037226014.1">
    <property type="nucleotide sequence ID" value="XM_037358104.1"/>
</dbReference>
<proteinExistence type="predicted"/>
<dbReference type="Proteomes" id="UP000636479">
    <property type="component" value="Unassembled WGS sequence"/>
</dbReference>
<name>A0A8H6WGL6_9AGAR</name>
<gene>
    <name evidence="1" type="ORF">MIND_00116400</name>
</gene>
<comment type="caution">
    <text evidence="1">The sequence shown here is derived from an EMBL/GenBank/DDBJ whole genome shotgun (WGS) entry which is preliminary data.</text>
</comment>
<evidence type="ECO:0000313" key="2">
    <source>
        <dbReference type="Proteomes" id="UP000636479"/>
    </source>
</evidence>
<dbReference type="AlphaFoldDB" id="A0A8H6WGL6"/>